<dbReference type="AlphaFoldDB" id="A0A5B7ZYR1"/>
<feature type="transmembrane region" description="Helical" evidence="1">
    <location>
        <begin position="12"/>
        <end position="29"/>
    </location>
</feature>
<reference evidence="2 3" key="1">
    <citation type="submission" date="2019-06" db="EMBL/GenBank/DDBJ databases">
        <authorList>
            <person name="Srinivasan S."/>
        </authorList>
    </citation>
    <scope>NUCLEOTIDE SEQUENCE [LARGE SCALE GENOMIC DNA]</scope>
    <source>
        <strain evidence="2 3">17J68-5</strain>
    </source>
</reference>
<keyword evidence="3" id="KW-1185">Reference proteome</keyword>
<dbReference type="EMBL" id="CP040896">
    <property type="protein sequence ID" value="QDA59583.1"/>
    <property type="molecule type" value="Genomic_DNA"/>
</dbReference>
<evidence type="ECO:0000256" key="1">
    <source>
        <dbReference type="SAM" id="Phobius"/>
    </source>
</evidence>
<dbReference type="KEGG" id="hyj:FHG12_05435"/>
<keyword evidence="1" id="KW-1133">Transmembrane helix</keyword>
<keyword evidence="1" id="KW-0472">Membrane</keyword>
<keyword evidence="1" id="KW-0812">Transmembrane</keyword>
<gene>
    <name evidence="2" type="ORF">FHG12_05435</name>
</gene>
<sequence>MKEVKYIRWKAMVFVAFGASISFVGAYLCSDFERIILGIAVFVFGALLMHVGRLRLRENDVLLRLTPEAIWTKEFGWQPWNKMVVELDRTQRAFTATLEIHRPNDATPRFFEYVSHLTISENELRQWLERFASNQK</sequence>
<name>A0A5B7ZYR1_9BACT</name>
<proteinExistence type="predicted"/>
<evidence type="ECO:0000313" key="3">
    <source>
        <dbReference type="Proteomes" id="UP000305398"/>
    </source>
</evidence>
<accession>A0A5B7ZYR1</accession>
<protein>
    <submittedName>
        <fullName evidence="2">Uncharacterized protein</fullName>
    </submittedName>
</protein>
<organism evidence="2 3">
    <name type="scientific">Hymenobacter jejuensis</name>
    <dbReference type="NCBI Taxonomy" id="2502781"/>
    <lineage>
        <taxon>Bacteria</taxon>
        <taxon>Pseudomonadati</taxon>
        <taxon>Bacteroidota</taxon>
        <taxon>Cytophagia</taxon>
        <taxon>Cytophagales</taxon>
        <taxon>Hymenobacteraceae</taxon>
        <taxon>Hymenobacter</taxon>
    </lineage>
</organism>
<dbReference type="RefSeq" id="WP_139514764.1">
    <property type="nucleotide sequence ID" value="NZ_CP040896.1"/>
</dbReference>
<feature type="transmembrane region" description="Helical" evidence="1">
    <location>
        <begin position="35"/>
        <end position="54"/>
    </location>
</feature>
<evidence type="ECO:0000313" key="2">
    <source>
        <dbReference type="EMBL" id="QDA59583.1"/>
    </source>
</evidence>
<dbReference type="OrthoDB" id="9872942at2"/>
<dbReference type="Proteomes" id="UP000305398">
    <property type="component" value="Chromosome"/>
</dbReference>